<proteinExistence type="inferred from homology"/>
<keyword evidence="7 11" id="KW-1133">Transmembrane helix</keyword>
<dbReference type="InterPro" id="IPR051076">
    <property type="entry name" value="Golgi_membrane_TVP38/TMEM64"/>
</dbReference>
<feature type="region of interest" description="Disordered" evidence="10">
    <location>
        <begin position="275"/>
        <end position="299"/>
    </location>
</feature>
<evidence type="ECO:0000256" key="10">
    <source>
        <dbReference type="SAM" id="MobiDB-lite"/>
    </source>
</evidence>
<protein>
    <recommendedName>
        <fullName evidence="4">Golgi apparatus membrane protein TVP38</fullName>
    </recommendedName>
    <alternativeName>
        <fullName evidence="5">Golgi apparatus membrane protein tvp38</fullName>
    </alternativeName>
</protein>
<feature type="transmembrane region" description="Helical" evidence="11">
    <location>
        <begin position="49"/>
        <end position="68"/>
    </location>
</feature>
<accession>A0A218Z675</accession>
<feature type="compositionally biased region" description="Basic and acidic residues" evidence="10">
    <location>
        <begin position="275"/>
        <end position="285"/>
    </location>
</feature>
<reference evidence="13 14" key="1">
    <citation type="submission" date="2017-04" db="EMBL/GenBank/DDBJ databases">
        <title>Draft genome sequence of Marssonina coronaria NL1: causal agent of apple blotch.</title>
        <authorList>
            <person name="Cheng Q."/>
        </authorList>
    </citation>
    <scope>NUCLEOTIDE SEQUENCE [LARGE SCALE GENOMIC DNA]</scope>
    <source>
        <strain evidence="13 14">NL1</strain>
    </source>
</reference>
<dbReference type="AlphaFoldDB" id="A0A218Z675"/>
<evidence type="ECO:0000256" key="8">
    <source>
        <dbReference type="ARBA" id="ARBA00023034"/>
    </source>
</evidence>
<keyword evidence="9 11" id="KW-0472">Membrane</keyword>
<evidence type="ECO:0000256" key="5">
    <source>
        <dbReference type="ARBA" id="ARBA00020673"/>
    </source>
</evidence>
<dbReference type="Pfam" id="PF09335">
    <property type="entry name" value="VTT_dom"/>
    <property type="match status" value="1"/>
</dbReference>
<feature type="transmembrane region" description="Helical" evidence="11">
    <location>
        <begin position="120"/>
        <end position="144"/>
    </location>
</feature>
<feature type="transmembrane region" description="Helical" evidence="11">
    <location>
        <begin position="89"/>
        <end position="108"/>
    </location>
</feature>
<comment type="subcellular location">
    <subcellularLocation>
        <location evidence="2">Golgi apparatus membrane</location>
        <topology evidence="2">Multi-pass membrane protein</topology>
    </subcellularLocation>
</comment>
<evidence type="ECO:0000256" key="6">
    <source>
        <dbReference type="ARBA" id="ARBA00022692"/>
    </source>
</evidence>
<organism evidence="13 14">
    <name type="scientific">Diplocarpon coronariae</name>
    <dbReference type="NCBI Taxonomy" id="2795749"/>
    <lineage>
        <taxon>Eukaryota</taxon>
        <taxon>Fungi</taxon>
        <taxon>Dikarya</taxon>
        <taxon>Ascomycota</taxon>
        <taxon>Pezizomycotina</taxon>
        <taxon>Leotiomycetes</taxon>
        <taxon>Helotiales</taxon>
        <taxon>Drepanopezizaceae</taxon>
        <taxon>Diplocarpon</taxon>
    </lineage>
</organism>
<evidence type="ECO:0000313" key="14">
    <source>
        <dbReference type="Proteomes" id="UP000242519"/>
    </source>
</evidence>
<feature type="transmembrane region" description="Helical" evidence="11">
    <location>
        <begin position="174"/>
        <end position="195"/>
    </location>
</feature>
<evidence type="ECO:0000259" key="12">
    <source>
        <dbReference type="Pfam" id="PF09335"/>
    </source>
</evidence>
<evidence type="ECO:0000256" key="11">
    <source>
        <dbReference type="SAM" id="Phobius"/>
    </source>
</evidence>
<dbReference type="Proteomes" id="UP000242519">
    <property type="component" value="Unassembled WGS sequence"/>
</dbReference>
<sequence length="299" mass="33493">MWKSKQVNGDGMELSILQEDDLSKGPAVEDKEYVYKDIRWEDPFTKKKYIPWWIFGVVLTIAIVMLTVKHDEIVKALRPVSFEIRDIPGGFVIPVLILIAISFPPLFGHEIVGLLCGVVWGLWVGFAIVAVGTFVGEIGTWYAFKYLFRSKAVKLERTNLNYGALARLTRDGGFWIILLIRFSVIPSHLSTAVLSTCDVKFWHFALATFLTLPKQITIVYVGVLLTQEKQDVLVNSAVLVITTGVTLFAAVYIYMKMRRIKVALMAEQLARQTAKGEAERREQAKAQEGSAQSGPPGLI</sequence>
<dbReference type="PANTHER" id="PTHR47549:SF2">
    <property type="entry name" value="GOLGI APPARATUS MEMBRANE PROTEIN TVP38"/>
    <property type="match status" value="1"/>
</dbReference>
<feature type="domain" description="VTT" evidence="12">
    <location>
        <begin position="109"/>
        <end position="223"/>
    </location>
</feature>
<keyword evidence="14" id="KW-1185">Reference proteome</keyword>
<feature type="transmembrane region" description="Helical" evidence="11">
    <location>
        <begin position="232"/>
        <end position="255"/>
    </location>
</feature>
<comment type="function">
    <text evidence="1">Golgi membrane protein involved in vesicular trafficking and spindle migration.</text>
</comment>
<dbReference type="InParanoid" id="A0A218Z675"/>
<dbReference type="EMBL" id="MZNU01000217">
    <property type="protein sequence ID" value="OWP02716.1"/>
    <property type="molecule type" value="Genomic_DNA"/>
</dbReference>
<evidence type="ECO:0000256" key="4">
    <source>
        <dbReference type="ARBA" id="ARBA00013533"/>
    </source>
</evidence>
<name>A0A218Z675_9HELO</name>
<evidence type="ECO:0000256" key="7">
    <source>
        <dbReference type="ARBA" id="ARBA00022989"/>
    </source>
</evidence>
<comment type="caution">
    <text evidence="13">The sequence shown here is derived from an EMBL/GenBank/DDBJ whole genome shotgun (WGS) entry which is preliminary data.</text>
</comment>
<dbReference type="OrthoDB" id="166803at2759"/>
<dbReference type="STRING" id="503106.A0A218Z675"/>
<comment type="similarity">
    <text evidence="3">Belongs to the TVP38/TMEM64 family.</text>
</comment>
<keyword evidence="6 11" id="KW-0812">Transmembrane</keyword>
<evidence type="ECO:0000256" key="2">
    <source>
        <dbReference type="ARBA" id="ARBA00004653"/>
    </source>
</evidence>
<evidence type="ECO:0000256" key="3">
    <source>
        <dbReference type="ARBA" id="ARBA00008640"/>
    </source>
</evidence>
<evidence type="ECO:0000313" key="13">
    <source>
        <dbReference type="EMBL" id="OWP02716.1"/>
    </source>
</evidence>
<dbReference type="InterPro" id="IPR032816">
    <property type="entry name" value="VTT_dom"/>
</dbReference>
<dbReference type="GO" id="GO:0000139">
    <property type="term" value="C:Golgi membrane"/>
    <property type="evidence" value="ECO:0007669"/>
    <property type="project" value="UniProtKB-SubCell"/>
</dbReference>
<dbReference type="PANTHER" id="PTHR47549">
    <property type="entry name" value="GOLGI APPARATUS MEMBRANE PROTEIN TVP38-RELATED"/>
    <property type="match status" value="1"/>
</dbReference>
<evidence type="ECO:0000256" key="9">
    <source>
        <dbReference type="ARBA" id="ARBA00023136"/>
    </source>
</evidence>
<keyword evidence="8" id="KW-0333">Golgi apparatus</keyword>
<gene>
    <name evidence="13" type="ORF">B2J93_133</name>
</gene>
<feature type="transmembrane region" description="Helical" evidence="11">
    <location>
        <begin position="201"/>
        <end position="225"/>
    </location>
</feature>
<evidence type="ECO:0000256" key="1">
    <source>
        <dbReference type="ARBA" id="ARBA00002978"/>
    </source>
</evidence>